<keyword evidence="10" id="KW-1185">Reference proteome</keyword>
<dbReference type="Pfam" id="PF01725">
    <property type="entry name" value="Ham1p_like"/>
    <property type="match status" value="1"/>
</dbReference>
<keyword evidence="5 7" id="KW-0460">Magnesium</keyword>
<accession>A0ABW5CFE8</accession>
<comment type="function">
    <text evidence="7">Pyrophosphatase that catalyzes the hydrolysis of nucleoside triphosphates to their monophosphate derivatives, with a high preference for the non-canonical purine nucleotides XTP (xanthosine triphosphate), dITP (deoxyinosine triphosphate) and ITP. Seems to function as a house-cleaning enzyme that removes non-canonical purine nucleotides from the nucleotide pool, thus preventing their incorporation into DNA/RNA and avoiding chromosomal lesions.</text>
</comment>
<evidence type="ECO:0000256" key="1">
    <source>
        <dbReference type="ARBA" id="ARBA00008023"/>
    </source>
</evidence>
<feature type="binding site" evidence="7">
    <location>
        <begin position="15"/>
        <end position="20"/>
    </location>
    <ligand>
        <name>substrate</name>
    </ligand>
</feature>
<comment type="catalytic activity">
    <reaction evidence="7">
        <text>dITP + H2O = dIMP + diphosphate + H(+)</text>
        <dbReference type="Rhea" id="RHEA:28342"/>
        <dbReference type="ChEBI" id="CHEBI:15377"/>
        <dbReference type="ChEBI" id="CHEBI:15378"/>
        <dbReference type="ChEBI" id="CHEBI:33019"/>
        <dbReference type="ChEBI" id="CHEBI:61194"/>
        <dbReference type="ChEBI" id="CHEBI:61382"/>
        <dbReference type="EC" id="3.6.1.66"/>
    </reaction>
</comment>
<evidence type="ECO:0000313" key="10">
    <source>
        <dbReference type="Proteomes" id="UP001597296"/>
    </source>
</evidence>
<feature type="binding site" evidence="7">
    <location>
        <position position="180"/>
    </location>
    <ligand>
        <name>substrate</name>
    </ligand>
</feature>
<comment type="caution">
    <text evidence="9">The sequence shown here is derived from an EMBL/GenBank/DDBJ whole genome shotgun (WGS) entry which is preliminary data.</text>
</comment>
<evidence type="ECO:0000256" key="8">
    <source>
        <dbReference type="RuleBase" id="RU003781"/>
    </source>
</evidence>
<comment type="catalytic activity">
    <reaction evidence="7">
        <text>ITP + H2O = IMP + diphosphate + H(+)</text>
        <dbReference type="Rhea" id="RHEA:29399"/>
        <dbReference type="ChEBI" id="CHEBI:15377"/>
        <dbReference type="ChEBI" id="CHEBI:15378"/>
        <dbReference type="ChEBI" id="CHEBI:33019"/>
        <dbReference type="ChEBI" id="CHEBI:58053"/>
        <dbReference type="ChEBI" id="CHEBI:61402"/>
        <dbReference type="EC" id="3.6.1.66"/>
    </reaction>
</comment>
<evidence type="ECO:0000256" key="7">
    <source>
        <dbReference type="HAMAP-Rule" id="MF_01405"/>
    </source>
</evidence>
<keyword evidence="2 7" id="KW-0479">Metal-binding</keyword>
<dbReference type="PANTHER" id="PTHR11067:SF9">
    <property type="entry name" value="INOSINE TRIPHOSPHATE PYROPHOSPHATASE"/>
    <property type="match status" value="1"/>
</dbReference>
<evidence type="ECO:0000256" key="5">
    <source>
        <dbReference type="ARBA" id="ARBA00022842"/>
    </source>
</evidence>
<evidence type="ECO:0000256" key="4">
    <source>
        <dbReference type="ARBA" id="ARBA00022801"/>
    </source>
</evidence>
<feature type="active site" description="Proton acceptor" evidence="7">
    <location>
        <position position="76"/>
    </location>
</feature>
<protein>
    <recommendedName>
        <fullName evidence="7">dITP/XTP pyrophosphatase</fullName>
        <ecNumber evidence="7">3.6.1.66</ecNumber>
    </recommendedName>
    <alternativeName>
        <fullName evidence="7">Non-canonical purine NTP pyrophosphatase</fullName>
    </alternativeName>
    <alternativeName>
        <fullName evidence="7">Non-standard purine NTP pyrophosphatase</fullName>
    </alternativeName>
    <alternativeName>
        <fullName evidence="7">Nucleoside-triphosphate diphosphatase</fullName>
    </alternativeName>
    <alternativeName>
        <fullName evidence="7">Nucleoside-triphosphate pyrophosphatase</fullName>
        <shortName evidence="7">NTPase</shortName>
    </alternativeName>
</protein>
<proteinExistence type="inferred from homology"/>
<reference evidence="10" key="1">
    <citation type="journal article" date="2019" name="Int. J. Syst. Evol. Microbiol.">
        <title>The Global Catalogue of Microorganisms (GCM) 10K type strain sequencing project: providing services to taxonomists for standard genome sequencing and annotation.</title>
        <authorList>
            <consortium name="The Broad Institute Genomics Platform"/>
            <consortium name="The Broad Institute Genome Sequencing Center for Infectious Disease"/>
            <person name="Wu L."/>
            <person name="Ma J."/>
        </authorList>
    </citation>
    <scope>NUCLEOTIDE SEQUENCE [LARGE SCALE GENOMIC DNA]</scope>
    <source>
        <strain evidence="10">KCTC 15012</strain>
    </source>
</reference>
<feature type="binding site" evidence="7">
    <location>
        <position position="76"/>
    </location>
    <ligand>
        <name>Mg(2+)</name>
        <dbReference type="ChEBI" id="CHEBI:18420"/>
    </ligand>
</feature>
<keyword evidence="3 7" id="KW-0547">Nucleotide-binding</keyword>
<sequence>MAPRRFGGGRLVIASHNPGKVGEIATLLGPFGADVVSAATLGLPEPEETGASFVENAELKARAAARASGLPALADDSGLAVTALGGAPGIYSARWAGPGKDFDAAMARIHAEIGDSADRSARFVCVLSLAWPDGHCDSFEGKVEGEIVWPPRGARGFGYDPIFVPVGGAATFAEIEPAAKHAISHRADAFRQLVAACFAG</sequence>
<dbReference type="Gene3D" id="3.90.950.10">
    <property type="match status" value="1"/>
</dbReference>
<dbReference type="NCBIfam" id="TIGR00042">
    <property type="entry name" value="RdgB/HAM1 family non-canonical purine NTP pyrophosphatase"/>
    <property type="match status" value="1"/>
</dbReference>
<dbReference type="InterPro" id="IPR002637">
    <property type="entry name" value="RdgB/HAM1"/>
</dbReference>
<feature type="binding site" evidence="7">
    <location>
        <position position="47"/>
    </location>
    <ligand>
        <name>Mg(2+)</name>
        <dbReference type="ChEBI" id="CHEBI:18420"/>
    </ligand>
</feature>
<keyword evidence="6 7" id="KW-0546">Nucleotide metabolism</keyword>
<keyword evidence="4 7" id="KW-0378">Hydrolase</keyword>
<dbReference type="GO" id="GO:0036220">
    <property type="term" value="F:ITP diphosphatase activity"/>
    <property type="evidence" value="ECO:0007669"/>
    <property type="project" value="UniProtKB-EC"/>
</dbReference>
<dbReference type="Proteomes" id="UP001597296">
    <property type="component" value="Unassembled WGS sequence"/>
</dbReference>
<dbReference type="RefSeq" id="WP_377317191.1">
    <property type="nucleotide sequence ID" value="NZ_JBHUIY010000026.1"/>
</dbReference>
<feature type="binding site" evidence="7">
    <location>
        <begin position="185"/>
        <end position="186"/>
    </location>
    <ligand>
        <name>substrate</name>
    </ligand>
</feature>
<organism evidence="9 10">
    <name type="scientific">Phaeospirillum tilakii</name>
    <dbReference type="NCBI Taxonomy" id="741673"/>
    <lineage>
        <taxon>Bacteria</taxon>
        <taxon>Pseudomonadati</taxon>
        <taxon>Pseudomonadota</taxon>
        <taxon>Alphaproteobacteria</taxon>
        <taxon>Rhodospirillales</taxon>
        <taxon>Rhodospirillaceae</taxon>
        <taxon>Phaeospirillum</taxon>
    </lineage>
</organism>
<comment type="similarity">
    <text evidence="1 7 8">Belongs to the HAM1 NTPase family.</text>
</comment>
<dbReference type="InterPro" id="IPR020922">
    <property type="entry name" value="dITP/XTP_pyrophosphatase"/>
</dbReference>
<comment type="cofactor">
    <cofactor evidence="7">
        <name>Mg(2+)</name>
        <dbReference type="ChEBI" id="CHEBI:18420"/>
    </cofactor>
    <text evidence="7">Binds 1 Mg(2+) ion per subunit.</text>
</comment>
<dbReference type="PANTHER" id="PTHR11067">
    <property type="entry name" value="INOSINE TRIPHOSPHATE PYROPHOSPHATASE/HAM1 PROTEIN"/>
    <property type="match status" value="1"/>
</dbReference>
<dbReference type="HAMAP" id="MF_01405">
    <property type="entry name" value="Non_canon_purine_NTPase"/>
    <property type="match status" value="1"/>
</dbReference>
<dbReference type="EC" id="3.6.1.66" evidence="7"/>
<comment type="subunit">
    <text evidence="7">Homodimer.</text>
</comment>
<feature type="binding site" evidence="7">
    <location>
        <begin position="157"/>
        <end position="160"/>
    </location>
    <ligand>
        <name>substrate</name>
    </ligand>
</feature>
<dbReference type="SUPFAM" id="SSF52972">
    <property type="entry name" value="ITPase-like"/>
    <property type="match status" value="1"/>
</dbReference>
<evidence type="ECO:0000256" key="2">
    <source>
        <dbReference type="ARBA" id="ARBA00022723"/>
    </source>
</evidence>
<dbReference type="CDD" id="cd00515">
    <property type="entry name" value="HAM1"/>
    <property type="match status" value="1"/>
</dbReference>
<feature type="binding site" evidence="7">
    <location>
        <position position="77"/>
    </location>
    <ligand>
        <name>substrate</name>
    </ligand>
</feature>
<evidence type="ECO:0000256" key="3">
    <source>
        <dbReference type="ARBA" id="ARBA00022741"/>
    </source>
</evidence>
<name>A0ABW5CFE8_9PROT</name>
<gene>
    <name evidence="9" type="primary">rdgB</name>
    <name evidence="9" type="ORF">ACFSNB_12910</name>
</gene>
<dbReference type="InterPro" id="IPR029001">
    <property type="entry name" value="ITPase-like_fam"/>
</dbReference>
<dbReference type="EMBL" id="JBHUIY010000026">
    <property type="protein sequence ID" value="MFD2234707.1"/>
    <property type="molecule type" value="Genomic_DNA"/>
</dbReference>
<evidence type="ECO:0000313" key="9">
    <source>
        <dbReference type="EMBL" id="MFD2234707.1"/>
    </source>
</evidence>
<evidence type="ECO:0000256" key="6">
    <source>
        <dbReference type="ARBA" id="ARBA00023080"/>
    </source>
</evidence>
<comment type="catalytic activity">
    <reaction evidence="7">
        <text>XTP + H2O = XMP + diphosphate + H(+)</text>
        <dbReference type="Rhea" id="RHEA:28610"/>
        <dbReference type="ChEBI" id="CHEBI:15377"/>
        <dbReference type="ChEBI" id="CHEBI:15378"/>
        <dbReference type="ChEBI" id="CHEBI:33019"/>
        <dbReference type="ChEBI" id="CHEBI:57464"/>
        <dbReference type="ChEBI" id="CHEBI:61314"/>
        <dbReference type="EC" id="3.6.1.66"/>
    </reaction>
</comment>